<reference evidence="1" key="1">
    <citation type="submission" date="2023-06" db="EMBL/GenBank/DDBJ databases">
        <title>Genomic analysis of the entomopathogenic nematode Steinernema hermaphroditum.</title>
        <authorList>
            <person name="Schwarz E.M."/>
            <person name="Heppert J.K."/>
            <person name="Baniya A."/>
            <person name="Schwartz H.T."/>
            <person name="Tan C.-H."/>
            <person name="Antoshechkin I."/>
            <person name="Sternberg P.W."/>
            <person name="Goodrich-Blair H."/>
            <person name="Dillman A.R."/>
        </authorList>
    </citation>
    <scope>NUCLEOTIDE SEQUENCE</scope>
    <source>
        <strain evidence="1">PS9179</strain>
        <tissue evidence="1">Whole animal</tissue>
    </source>
</reference>
<dbReference type="Proteomes" id="UP001175271">
    <property type="component" value="Unassembled WGS sequence"/>
</dbReference>
<keyword evidence="2" id="KW-1185">Reference proteome</keyword>
<evidence type="ECO:0000313" key="1">
    <source>
        <dbReference type="EMBL" id="KAK0402003.1"/>
    </source>
</evidence>
<organism evidence="1 2">
    <name type="scientific">Steinernema hermaphroditum</name>
    <dbReference type="NCBI Taxonomy" id="289476"/>
    <lineage>
        <taxon>Eukaryota</taxon>
        <taxon>Metazoa</taxon>
        <taxon>Ecdysozoa</taxon>
        <taxon>Nematoda</taxon>
        <taxon>Chromadorea</taxon>
        <taxon>Rhabditida</taxon>
        <taxon>Tylenchina</taxon>
        <taxon>Panagrolaimomorpha</taxon>
        <taxon>Strongyloidoidea</taxon>
        <taxon>Steinernematidae</taxon>
        <taxon>Steinernema</taxon>
    </lineage>
</organism>
<name>A0AA39LLV3_9BILA</name>
<sequence>MNSNEKWNIARSEELEKRAKFERLASAVVASSCKSTSHHSLFVDANEDIIQGRRLHDFPPFPVIVRMVIHPSQRQEEVRRWIAKAAESHQVDQTTATACKFYHNTSFESLDDVHGRRESTDACGVWKVVDPMIADQQNPLESYVIALVGFESKQQVQLHSNLTPIAKGVLGGAEGAAGGVNLDIVQSLLKVIEGLLKSILGSLGGITSHVPAVGGVVGNVGSAASGIAGPASSIGNVAGDVAKAVPSV</sequence>
<dbReference type="EMBL" id="JAUCMV010000004">
    <property type="protein sequence ID" value="KAK0402003.1"/>
    <property type="molecule type" value="Genomic_DNA"/>
</dbReference>
<protein>
    <submittedName>
        <fullName evidence="1">Uncharacterized protein</fullName>
    </submittedName>
</protein>
<accession>A0AA39LLV3</accession>
<gene>
    <name evidence="1" type="ORF">QR680_016089</name>
</gene>
<evidence type="ECO:0000313" key="2">
    <source>
        <dbReference type="Proteomes" id="UP001175271"/>
    </source>
</evidence>
<proteinExistence type="predicted"/>
<comment type="caution">
    <text evidence="1">The sequence shown here is derived from an EMBL/GenBank/DDBJ whole genome shotgun (WGS) entry which is preliminary data.</text>
</comment>
<dbReference type="AlphaFoldDB" id="A0AA39LLV3"/>